<proteinExistence type="inferred from homology"/>
<protein>
    <submittedName>
        <fullName evidence="10">Uncharacterized protein DUF421</fullName>
    </submittedName>
</protein>
<evidence type="ECO:0000313" key="10">
    <source>
        <dbReference type="EMBL" id="RPF58156.1"/>
    </source>
</evidence>
<feature type="transmembrane region" description="Helical" evidence="7">
    <location>
        <begin position="12"/>
        <end position="31"/>
    </location>
</feature>
<keyword evidence="4 7" id="KW-0812">Transmembrane</keyword>
<evidence type="ECO:0000256" key="7">
    <source>
        <dbReference type="SAM" id="Phobius"/>
    </source>
</evidence>
<dbReference type="Proteomes" id="UP000277108">
    <property type="component" value="Unassembled WGS sequence"/>
</dbReference>
<evidence type="ECO:0000256" key="5">
    <source>
        <dbReference type="ARBA" id="ARBA00022989"/>
    </source>
</evidence>
<dbReference type="InterPro" id="IPR023090">
    <property type="entry name" value="UPF0702_alpha/beta_dom_sf"/>
</dbReference>
<evidence type="ECO:0000256" key="4">
    <source>
        <dbReference type="ARBA" id="ARBA00022692"/>
    </source>
</evidence>
<dbReference type="PANTHER" id="PTHR34582">
    <property type="entry name" value="UPF0702 TRANSMEMBRANE PROTEIN YCAP"/>
    <property type="match status" value="1"/>
</dbReference>
<keyword evidence="11" id="KW-1185">Reference proteome</keyword>
<dbReference type="Gene3D" id="3.30.240.20">
    <property type="entry name" value="bsu07140 like domains"/>
    <property type="match status" value="1"/>
</dbReference>
<accession>A0A3N5BJV5</accession>
<keyword evidence="3" id="KW-1003">Cell membrane</keyword>
<evidence type="ECO:0000256" key="2">
    <source>
        <dbReference type="ARBA" id="ARBA00006448"/>
    </source>
</evidence>
<comment type="similarity">
    <text evidence="2">Belongs to the UPF0702 family.</text>
</comment>
<gene>
    <name evidence="10" type="ORF">EDD62_0798</name>
</gene>
<evidence type="ECO:0000256" key="6">
    <source>
        <dbReference type="ARBA" id="ARBA00023136"/>
    </source>
</evidence>
<feature type="transmembrane region" description="Helical" evidence="7">
    <location>
        <begin position="43"/>
        <end position="62"/>
    </location>
</feature>
<keyword evidence="5 7" id="KW-1133">Transmembrane helix</keyword>
<evidence type="ECO:0000256" key="1">
    <source>
        <dbReference type="ARBA" id="ARBA00004651"/>
    </source>
</evidence>
<organism evidence="10 11">
    <name type="scientific">Abyssicoccus albus</name>
    <dbReference type="NCBI Taxonomy" id="1817405"/>
    <lineage>
        <taxon>Bacteria</taxon>
        <taxon>Bacillati</taxon>
        <taxon>Bacillota</taxon>
        <taxon>Bacilli</taxon>
        <taxon>Bacillales</taxon>
        <taxon>Abyssicoccaceae</taxon>
    </lineage>
</organism>
<dbReference type="Pfam" id="PF20730">
    <property type="entry name" value="YetF_N"/>
    <property type="match status" value="1"/>
</dbReference>
<comment type="caution">
    <text evidence="10">The sequence shown here is derived from an EMBL/GenBank/DDBJ whole genome shotgun (WGS) entry which is preliminary data.</text>
</comment>
<evidence type="ECO:0000313" key="11">
    <source>
        <dbReference type="Proteomes" id="UP000277108"/>
    </source>
</evidence>
<evidence type="ECO:0000259" key="8">
    <source>
        <dbReference type="Pfam" id="PF04239"/>
    </source>
</evidence>
<sequence>MLEEIFFKDINIIIKTIVIGILSYISLIVLLRISGKRTLSKMNAFDLIVTVAIGSILATIIMSKDVTIAQGIAALSTLIIMQFLMTKISYHNQFFSRLIKSNPTLLFYEGEYLYDAMKRERILEVEIMQAVRAQGIHSLKNVQVVILETDGSFSVISNDKPIDTDENELFNHVQH</sequence>
<dbReference type="EMBL" id="RKRK01000002">
    <property type="protein sequence ID" value="RPF58156.1"/>
    <property type="molecule type" value="Genomic_DNA"/>
</dbReference>
<dbReference type="GO" id="GO:0005886">
    <property type="term" value="C:plasma membrane"/>
    <property type="evidence" value="ECO:0007669"/>
    <property type="project" value="UniProtKB-SubCell"/>
</dbReference>
<dbReference type="Pfam" id="PF04239">
    <property type="entry name" value="DUF421"/>
    <property type="match status" value="1"/>
</dbReference>
<dbReference type="AlphaFoldDB" id="A0A3N5BJV5"/>
<evidence type="ECO:0000259" key="9">
    <source>
        <dbReference type="Pfam" id="PF20730"/>
    </source>
</evidence>
<dbReference type="InterPro" id="IPR048454">
    <property type="entry name" value="YetF_N"/>
</dbReference>
<keyword evidence="6 7" id="KW-0472">Membrane</keyword>
<feature type="domain" description="YetF C-terminal" evidence="8">
    <location>
        <begin position="91"/>
        <end position="160"/>
    </location>
</feature>
<dbReference type="InterPro" id="IPR007353">
    <property type="entry name" value="DUF421"/>
</dbReference>
<comment type="subcellular location">
    <subcellularLocation>
        <location evidence="1">Cell membrane</location>
        <topology evidence="1">Multi-pass membrane protein</topology>
    </subcellularLocation>
</comment>
<feature type="domain" description="YetF-like N-terminal transmembrane" evidence="9">
    <location>
        <begin position="21"/>
        <end position="86"/>
    </location>
</feature>
<name>A0A3N5BJV5_9BACL</name>
<reference evidence="10 11" key="1">
    <citation type="submission" date="2018-11" db="EMBL/GenBank/DDBJ databases">
        <title>Genomic Encyclopedia of Type Strains, Phase IV (KMG-IV): sequencing the most valuable type-strain genomes for metagenomic binning, comparative biology and taxonomic classification.</title>
        <authorList>
            <person name="Goeker M."/>
        </authorList>
    </citation>
    <scope>NUCLEOTIDE SEQUENCE [LARGE SCALE GENOMIC DNA]</scope>
    <source>
        <strain evidence="10 11">DSM 29158</strain>
    </source>
</reference>
<dbReference type="OrthoDB" id="9793799at2"/>
<evidence type="ECO:0000256" key="3">
    <source>
        <dbReference type="ARBA" id="ARBA00022475"/>
    </source>
</evidence>
<dbReference type="RefSeq" id="WP_123807607.1">
    <property type="nucleotide sequence ID" value="NZ_RKRK01000002.1"/>
</dbReference>
<feature type="transmembrane region" description="Helical" evidence="7">
    <location>
        <begin position="68"/>
        <end position="90"/>
    </location>
</feature>
<dbReference type="PANTHER" id="PTHR34582:SF6">
    <property type="entry name" value="UPF0702 TRANSMEMBRANE PROTEIN YCAP"/>
    <property type="match status" value="1"/>
</dbReference>